<sequence length="44" mass="5003">MIALKILSCRYLRLSASLALRKTTLQAKLSKALADVLAVRWRLF</sequence>
<organism evidence="1">
    <name type="scientific">Rhizophora mucronata</name>
    <name type="common">Asiatic mangrove</name>
    <dbReference type="NCBI Taxonomy" id="61149"/>
    <lineage>
        <taxon>Eukaryota</taxon>
        <taxon>Viridiplantae</taxon>
        <taxon>Streptophyta</taxon>
        <taxon>Embryophyta</taxon>
        <taxon>Tracheophyta</taxon>
        <taxon>Spermatophyta</taxon>
        <taxon>Magnoliopsida</taxon>
        <taxon>eudicotyledons</taxon>
        <taxon>Gunneridae</taxon>
        <taxon>Pentapetalae</taxon>
        <taxon>rosids</taxon>
        <taxon>fabids</taxon>
        <taxon>Malpighiales</taxon>
        <taxon>Rhizophoraceae</taxon>
        <taxon>Rhizophora</taxon>
    </lineage>
</organism>
<reference evidence="1" key="1">
    <citation type="submission" date="2018-02" db="EMBL/GenBank/DDBJ databases">
        <title>Rhizophora mucronata_Transcriptome.</title>
        <authorList>
            <person name="Meera S.P."/>
            <person name="Sreeshan A."/>
            <person name="Augustine A."/>
        </authorList>
    </citation>
    <scope>NUCLEOTIDE SEQUENCE</scope>
    <source>
        <tissue evidence="1">Leaf</tissue>
    </source>
</reference>
<accession>A0A2P2QC49</accession>
<dbReference type="AlphaFoldDB" id="A0A2P2QC49"/>
<dbReference type="EMBL" id="GGEC01084087">
    <property type="protein sequence ID" value="MBX64571.1"/>
    <property type="molecule type" value="Transcribed_RNA"/>
</dbReference>
<proteinExistence type="predicted"/>
<evidence type="ECO:0000313" key="1">
    <source>
        <dbReference type="EMBL" id="MBX64571.1"/>
    </source>
</evidence>
<protein>
    <submittedName>
        <fullName evidence="1">Uncharacterized protein</fullName>
    </submittedName>
</protein>
<name>A0A2P2QC49_RHIMU</name>